<dbReference type="GO" id="GO:0006824">
    <property type="term" value="P:cobalt ion transport"/>
    <property type="evidence" value="ECO:0007669"/>
    <property type="project" value="InterPro"/>
</dbReference>
<dbReference type="RefSeq" id="WP_005945019.1">
    <property type="nucleotide sequence ID" value="NZ_CP136423.1"/>
</dbReference>
<dbReference type="GO" id="GO:0043190">
    <property type="term" value="C:ATP-binding cassette (ABC) transporter complex"/>
    <property type="evidence" value="ECO:0007669"/>
    <property type="project" value="InterPro"/>
</dbReference>
<dbReference type="EMBL" id="ACBZ01000004">
    <property type="protein sequence ID" value="EEG50914.1"/>
    <property type="molecule type" value="Genomic_DNA"/>
</dbReference>
<dbReference type="Pfam" id="PF02361">
    <property type="entry name" value="CbiQ"/>
    <property type="match status" value="1"/>
</dbReference>
<gene>
    <name evidence="7" type="ORF">RUMHYD_00208</name>
</gene>
<feature type="transmembrane region" description="Helical" evidence="6">
    <location>
        <begin position="66"/>
        <end position="86"/>
    </location>
</feature>
<evidence type="ECO:0000256" key="2">
    <source>
        <dbReference type="ARBA" id="ARBA00022475"/>
    </source>
</evidence>
<organism evidence="7 8">
    <name type="scientific">Blautia hydrogenotrophica (strain DSM 10507 / JCM 14656 / S5a33)</name>
    <name type="common">Ruminococcus hydrogenotrophicus</name>
    <dbReference type="NCBI Taxonomy" id="476272"/>
    <lineage>
        <taxon>Bacteria</taxon>
        <taxon>Bacillati</taxon>
        <taxon>Bacillota</taxon>
        <taxon>Clostridia</taxon>
        <taxon>Lachnospirales</taxon>
        <taxon>Lachnospiraceae</taxon>
        <taxon>Blautia</taxon>
    </lineage>
</organism>
<dbReference type="CDD" id="cd16914">
    <property type="entry name" value="EcfT"/>
    <property type="match status" value="1"/>
</dbReference>
<evidence type="ECO:0000256" key="4">
    <source>
        <dbReference type="ARBA" id="ARBA00022989"/>
    </source>
</evidence>
<dbReference type="InterPro" id="IPR003339">
    <property type="entry name" value="ABC/ECF_trnsptr_transmembrane"/>
</dbReference>
<keyword evidence="2" id="KW-1003">Cell membrane</keyword>
<dbReference type="PATRIC" id="fig|476272.21.peg.3215"/>
<dbReference type="PANTHER" id="PTHR43723">
    <property type="entry name" value="COBALT TRANSPORT PROTEIN CBIQ"/>
    <property type="match status" value="1"/>
</dbReference>
<feature type="transmembrane region" description="Helical" evidence="6">
    <location>
        <begin position="109"/>
        <end position="129"/>
    </location>
</feature>
<dbReference type="NCBIfam" id="TIGR02454">
    <property type="entry name" value="ECF_T_CbiQ"/>
    <property type="match status" value="1"/>
</dbReference>
<protein>
    <recommendedName>
        <fullName evidence="9">Energy-coupling factor transporter transmembrane protein CbiQ</fullName>
    </recommendedName>
</protein>
<dbReference type="HOGENOM" id="CLU_056469_5_0_9"/>
<proteinExistence type="predicted"/>
<keyword evidence="5 6" id="KW-0472">Membrane</keyword>
<dbReference type="PANTHER" id="PTHR43723:SF1">
    <property type="entry name" value="COBALT TRANSPORT PROTEIN CBIQ"/>
    <property type="match status" value="1"/>
</dbReference>
<evidence type="ECO:0000256" key="1">
    <source>
        <dbReference type="ARBA" id="ARBA00004651"/>
    </source>
</evidence>
<dbReference type="InterPro" id="IPR052770">
    <property type="entry name" value="Cobalt_transport_CbiQ"/>
</dbReference>
<dbReference type="InterPro" id="IPR012809">
    <property type="entry name" value="ECF_CbiQ"/>
</dbReference>
<evidence type="ECO:0000256" key="3">
    <source>
        <dbReference type="ARBA" id="ARBA00022692"/>
    </source>
</evidence>
<feature type="transmembrane region" description="Helical" evidence="6">
    <location>
        <begin position="150"/>
        <end position="173"/>
    </location>
</feature>
<reference evidence="7 8" key="1">
    <citation type="submission" date="2009-01" db="EMBL/GenBank/DDBJ databases">
        <authorList>
            <person name="Fulton L."/>
            <person name="Clifton S."/>
            <person name="Fulton B."/>
            <person name="Xu J."/>
            <person name="Minx P."/>
            <person name="Pepin K.H."/>
            <person name="Johnson M."/>
            <person name="Bhonagiri V."/>
            <person name="Nash W.E."/>
            <person name="Mardis E.R."/>
            <person name="Wilson R.K."/>
        </authorList>
    </citation>
    <scope>NUCLEOTIDE SEQUENCE [LARGE SCALE GENOMIC DNA]</scope>
    <source>
        <strain evidence="8">DSM 10507 / JCM 14656 / S5a33</strain>
    </source>
</reference>
<sequence length="257" mass="29071">MIAIDQLCYRSKLRYHNAGEKFAFTTLTLLFCVVSRSVVIAGIVLVTTGILTIYKGGIPFFRYLKFLTVPLVFLILSTVAIVLNVSKTPSDLFALSIGSWYLTGSKASLLYAVQLILTALASVSCLYFFSFSTPITDFIHVLQKLHCPRLIIELMLLIYRFIFILMEISSAITTAQNSRLGNKDFITSCKSFGFMASALLIRAIKKSNLLYDAMESRCYDGTIRVLHENFPPKRREILYILLFETFLLAVTVILRLR</sequence>
<keyword evidence="4 6" id="KW-1133">Transmembrane helix</keyword>
<comment type="subcellular location">
    <subcellularLocation>
        <location evidence="1">Cell membrane</location>
        <topology evidence="1">Multi-pass membrane protein</topology>
    </subcellularLocation>
</comment>
<evidence type="ECO:0000313" key="8">
    <source>
        <dbReference type="Proteomes" id="UP000003100"/>
    </source>
</evidence>
<reference evidence="7 8" key="2">
    <citation type="submission" date="2009-02" db="EMBL/GenBank/DDBJ databases">
        <title>Draft genome sequence of Blautia hydrogenotrophica DSM 10507 (Ruminococcus hydrogenotrophicus DSM 10507).</title>
        <authorList>
            <person name="Sudarsanam P."/>
            <person name="Ley R."/>
            <person name="Guruge J."/>
            <person name="Turnbaugh P.J."/>
            <person name="Mahowald M."/>
            <person name="Liep D."/>
            <person name="Gordon J."/>
        </authorList>
    </citation>
    <scope>NUCLEOTIDE SEQUENCE [LARGE SCALE GENOMIC DNA]</scope>
    <source>
        <strain evidence="8">DSM 10507 / JCM 14656 / S5a33</strain>
    </source>
</reference>
<name>C0CH95_BLAHS</name>
<keyword evidence="8" id="KW-1185">Reference proteome</keyword>
<feature type="transmembrane region" description="Helical" evidence="6">
    <location>
        <begin position="22"/>
        <end position="54"/>
    </location>
</feature>
<dbReference type="Proteomes" id="UP000003100">
    <property type="component" value="Unassembled WGS sequence"/>
</dbReference>
<evidence type="ECO:0000256" key="5">
    <source>
        <dbReference type="ARBA" id="ARBA00023136"/>
    </source>
</evidence>
<feature type="transmembrane region" description="Helical" evidence="6">
    <location>
        <begin position="237"/>
        <end position="256"/>
    </location>
</feature>
<comment type="caution">
    <text evidence="7">The sequence shown here is derived from an EMBL/GenBank/DDBJ whole genome shotgun (WGS) entry which is preliminary data.</text>
</comment>
<dbReference type="AlphaFoldDB" id="C0CH95"/>
<accession>C0CH95</accession>
<evidence type="ECO:0000256" key="6">
    <source>
        <dbReference type="SAM" id="Phobius"/>
    </source>
</evidence>
<keyword evidence="3 6" id="KW-0812">Transmembrane</keyword>
<evidence type="ECO:0008006" key="9">
    <source>
        <dbReference type="Google" id="ProtNLM"/>
    </source>
</evidence>
<dbReference type="eggNOG" id="COG0619">
    <property type="taxonomic scope" value="Bacteria"/>
</dbReference>
<feature type="transmembrane region" description="Helical" evidence="6">
    <location>
        <begin position="185"/>
        <end position="204"/>
    </location>
</feature>
<evidence type="ECO:0000313" key="7">
    <source>
        <dbReference type="EMBL" id="EEG50914.1"/>
    </source>
</evidence>
<dbReference type="GeneID" id="86821490"/>